<feature type="transmembrane region" description="Helical" evidence="14">
    <location>
        <begin position="416"/>
        <end position="433"/>
    </location>
</feature>
<feature type="transmembrane region" description="Helical" evidence="14">
    <location>
        <begin position="327"/>
        <end position="346"/>
    </location>
</feature>
<feature type="transmembrane region" description="Helical" evidence="14">
    <location>
        <begin position="170"/>
        <end position="186"/>
    </location>
</feature>
<feature type="transmembrane region" description="Helical" evidence="14">
    <location>
        <begin position="290"/>
        <end position="307"/>
    </location>
</feature>
<evidence type="ECO:0000256" key="14">
    <source>
        <dbReference type="SAM" id="Phobius"/>
    </source>
</evidence>
<comment type="caution">
    <text evidence="16">The sequence shown here is derived from an EMBL/GenBank/DDBJ whole genome shotgun (WGS) entry which is preliminary data.</text>
</comment>
<dbReference type="GO" id="GO:0005886">
    <property type="term" value="C:plasma membrane"/>
    <property type="evidence" value="ECO:0007669"/>
    <property type="project" value="UniProtKB-SubCell"/>
</dbReference>
<comment type="subcellular location">
    <subcellularLocation>
        <location evidence="1">Cell membrane</location>
        <topology evidence="1">Multi-pass membrane protein</topology>
    </subcellularLocation>
</comment>
<evidence type="ECO:0000256" key="4">
    <source>
        <dbReference type="ARBA" id="ARBA00021546"/>
    </source>
</evidence>
<dbReference type="Pfam" id="PF09924">
    <property type="entry name" value="LPG_synthase_C"/>
    <property type="match status" value="1"/>
</dbReference>
<feature type="transmembrane region" description="Helical" evidence="14">
    <location>
        <begin position="57"/>
        <end position="76"/>
    </location>
</feature>
<keyword evidence="8 14" id="KW-1133">Transmembrane helix</keyword>
<dbReference type="GO" id="GO:0046677">
    <property type="term" value="P:response to antibiotic"/>
    <property type="evidence" value="ECO:0007669"/>
    <property type="project" value="UniProtKB-KW"/>
</dbReference>
<keyword evidence="10 14" id="KW-0472">Membrane</keyword>
<evidence type="ECO:0000256" key="7">
    <source>
        <dbReference type="ARBA" id="ARBA00022692"/>
    </source>
</evidence>
<feature type="transmembrane region" description="Helical" evidence="14">
    <location>
        <begin position="96"/>
        <end position="117"/>
    </location>
</feature>
<keyword evidence="9" id="KW-0443">Lipid metabolism</keyword>
<feature type="transmembrane region" description="Helical" evidence="14">
    <location>
        <begin position="206"/>
        <end position="228"/>
    </location>
</feature>
<dbReference type="NCBIfam" id="NF033480">
    <property type="entry name" value="bifunc_MprF"/>
    <property type="match status" value="1"/>
</dbReference>
<name>A0A0C1M675_9LACO</name>
<evidence type="ECO:0000259" key="15">
    <source>
        <dbReference type="Pfam" id="PF09924"/>
    </source>
</evidence>
<feature type="transmembrane region" description="Helical" evidence="14">
    <location>
        <begin position="234"/>
        <end position="253"/>
    </location>
</feature>
<organism evidence="16 17">
    <name type="scientific">Fructilactobacillus fructivorans</name>
    <dbReference type="NCBI Taxonomy" id="1614"/>
    <lineage>
        <taxon>Bacteria</taxon>
        <taxon>Bacillati</taxon>
        <taxon>Bacillota</taxon>
        <taxon>Bacilli</taxon>
        <taxon>Lactobacillales</taxon>
        <taxon>Lactobacillaceae</taxon>
        <taxon>Fructilactobacillus</taxon>
    </lineage>
</organism>
<dbReference type="PANTHER" id="PTHR34697:SF2">
    <property type="entry name" value="PHOSPHATIDYLGLYCEROL LYSYLTRANSFERASE"/>
    <property type="match status" value="1"/>
</dbReference>
<sequence length="860" mass="98090">MKKAFNKVMDFYNKYSNWIKGIFVALVLVFVVYEATHVLSEINGKQMRESLASQSPTTLIILTILGFVAVLPMLIYDFTITEFLPGKFKPSYIVKSGWIVNSFTNIAGFGGFLGASLRAMFYSKDATKKQVLYAISKIALFLLAGLSTYCLVSLVLIFGFGIGSQYAKDWIWLVGGGIYFPVVFLFTRFSNSEFFSDLTLKRELQLILGSCLEWGSCAMLFLIIGYFMKLNINLWNVFPIFIAANVFGVVSMLPGGLGSFDTMMIGSLSLLGVSPTMAAVWVLLYRVFYYFLPFFVGVVLFFSEMGTRINNFLDDIPKTIIHRSAQIIITIFMYFSGIMMIVYATIPNLALVNPLYVSLAPYTLFFLGQLSNVIIGILLIGLARGVGSRVHKAFWPTVIILVFAIANTLWKEDFPLKLTLLLGFIIICLWLSRKGMYRQKLTYSWGNAIFDGVIFIGTFLIYSIIGIYMSNHHLPSRGPIKMMNVYLLPSQQVWLTGFIGIIIAFIILFMLYKYLTYARIPWLNQPFDEVRIRNVIDKFVGNEVSHLVFLRDKKVYFYAEDSEDEVIFMYKQKANKLIVMGEPIGNQDKLDAAIDQFMSDADKADFTLVFYEVGESLTMLLHEKGFDFIKAGEEGHVNLTDFSLAGKRHRGERALMHKFDREGYHFEVLDPPFPKEQMAEFKRISDEWLNGRDEKGFSLGFFDPYYLNQAPIAVIRDKEGKIVAFANIMPTGDRVMTSVDLMRSGNDAPSGIMDGIFIHLFKYSQDEGYKWFNLGMAPLANVGESKFSFINEKIAHLIYQYGDAFYSFQGLRSYKQKYVDNWVSKYFVYRKDNSLVFTMLQLLSVVSERPTIENVEENIP</sequence>
<dbReference type="NCBIfam" id="TIGR00374">
    <property type="entry name" value="flippase-like domain"/>
    <property type="match status" value="1"/>
</dbReference>
<gene>
    <name evidence="16" type="ORF">LfDm3_0951</name>
</gene>
<feature type="transmembrane region" description="Helical" evidence="14">
    <location>
        <begin position="493"/>
        <end position="512"/>
    </location>
</feature>
<reference evidence="16 17" key="1">
    <citation type="submission" date="2014-06" db="EMBL/GenBank/DDBJ databases">
        <title>Functional and comparative genomic analyses of the Drosophila gut microbiota identify candidate symbiosis factors.</title>
        <authorList>
            <person name="Newell P.D."/>
            <person name="Chaston J.M."/>
            <person name="Douglas A.E."/>
        </authorList>
    </citation>
    <scope>NUCLEOTIDE SEQUENCE [LARGE SCALE GENOMIC DNA]</scope>
    <source>
        <strain evidence="16 17">DmCS_002</strain>
    </source>
</reference>
<dbReference type="GO" id="GO:0055091">
    <property type="term" value="P:phospholipid homeostasis"/>
    <property type="evidence" value="ECO:0007669"/>
    <property type="project" value="TreeGrafter"/>
</dbReference>
<feature type="transmembrane region" description="Helical" evidence="14">
    <location>
        <begin position="138"/>
        <end position="164"/>
    </location>
</feature>
<dbReference type="InterPro" id="IPR022791">
    <property type="entry name" value="L-PG_synthase/AglD"/>
</dbReference>
<evidence type="ECO:0000256" key="11">
    <source>
        <dbReference type="ARBA" id="ARBA00023251"/>
    </source>
</evidence>
<evidence type="ECO:0000256" key="6">
    <source>
        <dbReference type="ARBA" id="ARBA00022679"/>
    </source>
</evidence>
<dbReference type="EMBL" id="JOJZ01000019">
    <property type="protein sequence ID" value="KID41709.1"/>
    <property type="molecule type" value="Genomic_DNA"/>
</dbReference>
<dbReference type="GO" id="GO:0006629">
    <property type="term" value="P:lipid metabolic process"/>
    <property type="evidence" value="ECO:0007669"/>
    <property type="project" value="UniProtKB-KW"/>
</dbReference>
<evidence type="ECO:0000256" key="9">
    <source>
        <dbReference type="ARBA" id="ARBA00023098"/>
    </source>
</evidence>
<dbReference type="Proteomes" id="UP000031397">
    <property type="component" value="Unassembled WGS sequence"/>
</dbReference>
<evidence type="ECO:0000256" key="10">
    <source>
        <dbReference type="ARBA" id="ARBA00023136"/>
    </source>
</evidence>
<evidence type="ECO:0000256" key="2">
    <source>
        <dbReference type="ARBA" id="ARBA00008627"/>
    </source>
</evidence>
<accession>A0A0C1M675</accession>
<feature type="transmembrane region" description="Helical" evidence="14">
    <location>
        <begin position="393"/>
        <end position="410"/>
    </location>
</feature>
<evidence type="ECO:0000256" key="12">
    <source>
        <dbReference type="ARBA" id="ARBA00031899"/>
    </source>
</evidence>
<dbReference type="InterPro" id="IPR024320">
    <property type="entry name" value="LPG_synthase_C"/>
</dbReference>
<keyword evidence="5" id="KW-1003">Cell membrane</keyword>
<evidence type="ECO:0000313" key="16">
    <source>
        <dbReference type="EMBL" id="KID41709.1"/>
    </source>
</evidence>
<evidence type="ECO:0000256" key="3">
    <source>
        <dbReference type="ARBA" id="ARBA00012014"/>
    </source>
</evidence>
<dbReference type="InterPro" id="IPR016181">
    <property type="entry name" value="Acyl_CoA_acyltransferase"/>
</dbReference>
<feature type="transmembrane region" description="Helical" evidence="14">
    <location>
        <begin position="366"/>
        <end position="386"/>
    </location>
</feature>
<dbReference type="GeneID" id="74913616"/>
<feature type="transmembrane region" description="Helical" evidence="14">
    <location>
        <begin position="18"/>
        <end position="36"/>
    </location>
</feature>
<evidence type="ECO:0000256" key="1">
    <source>
        <dbReference type="ARBA" id="ARBA00004651"/>
    </source>
</evidence>
<dbReference type="GO" id="GO:0050071">
    <property type="term" value="F:phosphatidylglycerol lysyltransferase activity"/>
    <property type="evidence" value="ECO:0007669"/>
    <property type="project" value="UniProtKB-EC"/>
</dbReference>
<keyword evidence="17" id="KW-1185">Reference proteome</keyword>
<evidence type="ECO:0000313" key="17">
    <source>
        <dbReference type="Proteomes" id="UP000031397"/>
    </source>
</evidence>
<dbReference type="SUPFAM" id="SSF55729">
    <property type="entry name" value="Acyl-CoA N-acyltransferases (Nat)"/>
    <property type="match status" value="1"/>
</dbReference>
<dbReference type="InterPro" id="IPR051211">
    <property type="entry name" value="PG_lysyltransferase"/>
</dbReference>
<dbReference type="RefSeq" id="WP_191978924.1">
    <property type="nucleotide sequence ID" value="NZ_JOJZ01000019.1"/>
</dbReference>
<evidence type="ECO:0000256" key="13">
    <source>
        <dbReference type="ARBA" id="ARBA00047540"/>
    </source>
</evidence>
<evidence type="ECO:0000256" key="5">
    <source>
        <dbReference type="ARBA" id="ARBA00022475"/>
    </source>
</evidence>
<protein>
    <recommendedName>
        <fullName evidence="4">Phosphatidylglycerol lysyltransferase</fullName>
        <ecNumber evidence="3">2.3.2.3</ecNumber>
    </recommendedName>
    <alternativeName>
        <fullName evidence="12">Lysylphosphatidylglycerol synthase</fullName>
    </alternativeName>
</protein>
<keyword evidence="11" id="KW-0046">Antibiotic resistance</keyword>
<evidence type="ECO:0000256" key="8">
    <source>
        <dbReference type="ARBA" id="ARBA00022989"/>
    </source>
</evidence>
<keyword evidence="7 14" id="KW-0812">Transmembrane</keyword>
<comment type="catalytic activity">
    <reaction evidence="13">
        <text>L-lysyl-tRNA(Lys) + a 1,2-diacyl-sn-glycero-3-phospho-(1'-sn-glycerol) = a 1,2-diacyl-sn-glycero-3-phospho-1'-(3'-O-L-lysyl)-sn-glycerol + tRNA(Lys)</text>
        <dbReference type="Rhea" id="RHEA:10668"/>
        <dbReference type="Rhea" id="RHEA-COMP:9696"/>
        <dbReference type="Rhea" id="RHEA-COMP:9697"/>
        <dbReference type="ChEBI" id="CHEBI:64716"/>
        <dbReference type="ChEBI" id="CHEBI:75792"/>
        <dbReference type="ChEBI" id="CHEBI:78442"/>
        <dbReference type="ChEBI" id="CHEBI:78529"/>
        <dbReference type="EC" id="2.3.2.3"/>
    </reaction>
</comment>
<dbReference type="EC" id="2.3.2.3" evidence="3"/>
<feature type="transmembrane region" description="Helical" evidence="14">
    <location>
        <begin position="445"/>
        <end position="469"/>
    </location>
</feature>
<dbReference type="AlphaFoldDB" id="A0A0C1M675"/>
<dbReference type="PANTHER" id="PTHR34697">
    <property type="entry name" value="PHOSPHATIDYLGLYCEROL LYSYLTRANSFERASE"/>
    <property type="match status" value="1"/>
</dbReference>
<feature type="domain" description="Phosphatidylglycerol lysyltransferase C-terminal" evidence="15">
    <location>
        <begin position="536"/>
        <end position="829"/>
    </location>
</feature>
<comment type="similarity">
    <text evidence="2">Belongs to the LPG synthase family.</text>
</comment>
<dbReference type="PATRIC" id="fig|1614.7.peg.906"/>
<keyword evidence="6" id="KW-0808">Transferase</keyword>
<proteinExistence type="inferred from homology"/>